<comment type="caution">
    <text evidence="1">The sequence shown here is derived from an EMBL/GenBank/DDBJ whole genome shotgun (WGS) entry which is preliminary data.</text>
</comment>
<dbReference type="EMBL" id="JAUSUR010000006">
    <property type="protein sequence ID" value="MDQ0362312.1"/>
    <property type="molecule type" value="Genomic_DNA"/>
</dbReference>
<dbReference type="Proteomes" id="UP001230220">
    <property type="component" value="Unassembled WGS sequence"/>
</dbReference>
<accession>A0ABU0E5X7</accession>
<keyword evidence="2" id="KW-1185">Reference proteome</keyword>
<evidence type="ECO:0000313" key="1">
    <source>
        <dbReference type="EMBL" id="MDQ0362312.1"/>
    </source>
</evidence>
<dbReference type="RefSeq" id="WP_307409817.1">
    <property type="nucleotide sequence ID" value="NZ_JAUSUR010000006.1"/>
</dbReference>
<proteinExistence type="predicted"/>
<sequence>MKKYPVIKTNFIPRGFKHCEIAYIVDFTFDGEENYLVGDDVEIKKAYLTYIKKEMLQLVDSLLVLYRPMIMGNNDMDFIALKDNTDIPKLKSTIDKLLVEATQFTKETMDISASLIYGMIMLEDREPTMLKANRVGDLLVESDEYKNNRLRPQGVLEKESLSYVTPYSEFRTSIYNKQDS</sequence>
<name>A0ABU0E5X7_9FIRM</name>
<gene>
    <name evidence="1" type="ORF">J2S15_003066</name>
</gene>
<protein>
    <submittedName>
        <fullName evidence="1">Uncharacterized protein</fullName>
    </submittedName>
</protein>
<reference evidence="1 2" key="1">
    <citation type="submission" date="2023-07" db="EMBL/GenBank/DDBJ databases">
        <title>Genomic Encyclopedia of Type Strains, Phase IV (KMG-IV): sequencing the most valuable type-strain genomes for metagenomic binning, comparative biology and taxonomic classification.</title>
        <authorList>
            <person name="Goeker M."/>
        </authorList>
    </citation>
    <scope>NUCLEOTIDE SEQUENCE [LARGE SCALE GENOMIC DNA]</scope>
    <source>
        <strain evidence="1 2">DSM 16784</strain>
    </source>
</reference>
<evidence type="ECO:0000313" key="2">
    <source>
        <dbReference type="Proteomes" id="UP001230220"/>
    </source>
</evidence>
<organism evidence="1 2">
    <name type="scientific">Breznakia pachnodae</name>
    <dbReference type="NCBI Taxonomy" id="265178"/>
    <lineage>
        <taxon>Bacteria</taxon>
        <taxon>Bacillati</taxon>
        <taxon>Bacillota</taxon>
        <taxon>Erysipelotrichia</taxon>
        <taxon>Erysipelotrichales</taxon>
        <taxon>Erysipelotrichaceae</taxon>
        <taxon>Breznakia</taxon>
    </lineage>
</organism>